<reference evidence="2 3" key="1">
    <citation type="journal article" date="2017" name="Curr. Biol.">
        <title>The Evolution of Venom by Co-option of Single-Copy Genes.</title>
        <authorList>
            <person name="Martinson E.O."/>
            <person name="Mrinalini"/>
            <person name="Kelkar Y.D."/>
            <person name="Chang C.H."/>
            <person name="Werren J.H."/>
        </authorList>
    </citation>
    <scope>NUCLEOTIDE SEQUENCE [LARGE SCALE GENOMIC DNA]</scope>
    <source>
        <strain evidence="2 3">Alberta</strain>
        <tissue evidence="2">Whole body</tissue>
    </source>
</reference>
<dbReference type="EMBL" id="NNAY01001366">
    <property type="protein sequence ID" value="OXU24224.1"/>
    <property type="molecule type" value="Genomic_DNA"/>
</dbReference>
<organism evidence="2 3">
    <name type="scientific">Trichomalopsis sarcophagae</name>
    <dbReference type="NCBI Taxonomy" id="543379"/>
    <lineage>
        <taxon>Eukaryota</taxon>
        <taxon>Metazoa</taxon>
        <taxon>Ecdysozoa</taxon>
        <taxon>Arthropoda</taxon>
        <taxon>Hexapoda</taxon>
        <taxon>Insecta</taxon>
        <taxon>Pterygota</taxon>
        <taxon>Neoptera</taxon>
        <taxon>Endopterygota</taxon>
        <taxon>Hymenoptera</taxon>
        <taxon>Apocrita</taxon>
        <taxon>Proctotrupomorpha</taxon>
        <taxon>Chalcidoidea</taxon>
        <taxon>Pteromalidae</taxon>
        <taxon>Pteromalinae</taxon>
        <taxon>Trichomalopsis</taxon>
    </lineage>
</organism>
<dbReference type="AlphaFoldDB" id="A0A232F0M8"/>
<keyword evidence="1" id="KW-1133">Transmembrane helix</keyword>
<proteinExistence type="predicted"/>
<protein>
    <submittedName>
        <fullName evidence="2">Uncharacterized protein</fullName>
    </submittedName>
</protein>
<gene>
    <name evidence="2" type="ORF">TSAR_008917</name>
</gene>
<name>A0A232F0M8_9HYME</name>
<evidence type="ECO:0000313" key="3">
    <source>
        <dbReference type="Proteomes" id="UP000215335"/>
    </source>
</evidence>
<keyword evidence="3" id="KW-1185">Reference proteome</keyword>
<keyword evidence="1" id="KW-0472">Membrane</keyword>
<dbReference type="Proteomes" id="UP000215335">
    <property type="component" value="Unassembled WGS sequence"/>
</dbReference>
<accession>A0A232F0M8</accession>
<keyword evidence="1" id="KW-0812">Transmembrane</keyword>
<feature type="transmembrane region" description="Helical" evidence="1">
    <location>
        <begin position="92"/>
        <end position="114"/>
    </location>
</feature>
<evidence type="ECO:0000256" key="1">
    <source>
        <dbReference type="SAM" id="Phobius"/>
    </source>
</evidence>
<comment type="caution">
    <text evidence="2">The sequence shown here is derived from an EMBL/GenBank/DDBJ whole genome shotgun (WGS) entry which is preliminary data.</text>
</comment>
<evidence type="ECO:0000313" key="2">
    <source>
        <dbReference type="EMBL" id="OXU24224.1"/>
    </source>
</evidence>
<sequence length="215" mass="25106">MALPHTVYEPPPSYEEIYSPSIDHQRLPPSYAVRDQQAGPGHYNIDTEQLFSENHDHPSPRRTYTFRSYRPLVPTCLRNFIRNEDDQWLTSSPLSCCFILTFVFIICFVIALGFNHKFEILSSHDCRITKPYQHPLLSWIRLNKTLNQSNVLSHTQDKRKPSLRKWHFRMMATHLLLRTTSSSVQVSIINVYHRLMLLEVNLDITSSVLAPTISR</sequence>